<protein>
    <submittedName>
        <fullName evidence="5">DUF4102 domain-containing protein</fullName>
    </submittedName>
</protein>
<dbReference type="Gene3D" id="3.30.160.390">
    <property type="entry name" value="Integrase, DNA-binding domain"/>
    <property type="match status" value="1"/>
</dbReference>
<dbReference type="InterPro" id="IPR038488">
    <property type="entry name" value="Integrase_DNA-bd_sf"/>
</dbReference>
<keyword evidence="3" id="KW-0233">DNA recombination</keyword>
<evidence type="ECO:0000256" key="3">
    <source>
        <dbReference type="ARBA" id="ARBA00023172"/>
    </source>
</evidence>
<accession>A0ABX0N0I9</accession>
<evidence type="ECO:0000256" key="1">
    <source>
        <dbReference type="ARBA" id="ARBA00008857"/>
    </source>
</evidence>
<gene>
    <name evidence="5" type="ORF">F2P44_01775</name>
</gene>
<name>A0ABX0N0I9_9BURK</name>
<dbReference type="EMBL" id="WHJG01000001">
    <property type="protein sequence ID" value="NHZ78028.1"/>
    <property type="molecule type" value="Genomic_DNA"/>
</dbReference>
<dbReference type="InterPro" id="IPR013762">
    <property type="entry name" value="Integrase-like_cat_sf"/>
</dbReference>
<dbReference type="InterPro" id="IPR002104">
    <property type="entry name" value="Integrase_catalytic"/>
</dbReference>
<dbReference type="PANTHER" id="PTHR30629:SF6">
    <property type="entry name" value="PROPHAGE INTEGRASE INTA-RELATED"/>
    <property type="match status" value="1"/>
</dbReference>
<dbReference type="PANTHER" id="PTHR30629">
    <property type="entry name" value="PROPHAGE INTEGRASE"/>
    <property type="match status" value="1"/>
</dbReference>
<evidence type="ECO:0000256" key="2">
    <source>
        <dbReference type="ARBA" id="ARBA00022908"/>
    </source>
</evidence>
<dbReference type="Gene3D" id="1.10.443.10">
    <property type="entry name" value="Intergrase catalytic core"/>
    <property type="match status" value="1"/>
</dbReference>
<dbReference type="InterPro" id="IPR025166">
    <property type="entry name" value="Integrase_DNA_bind_dom"/>
</dbReference>
<evidence type="ECO:0000313" key="6">
    <source>
        <dbReference type="Proteomes" id="UP000621455"/>
    </source>
</evidence>
<reference evidence="5 6" key="1">
    <citation type="submission" date="2019-10" db="EMBL/GenBank/DDBJ databases">
        <title>Taxonomy of Antarctic Massilia spp.: description of Massilia rubra sp. nov., Massilia aquatica sp. nov., Massilia mucilaginosa sp. nov., Massilia frigida sp. nov. isolated from streams, lakes and regoliths.</title>
        <authorList>
            <person name="Holochova P."/>
            <person name="Sedlacek I."/>
            <person name="Kralova S."/>
            <person name="Maslanova I."/>
            <person name="Busse H.-J."/>
            <person name="Stankova E."/>
            <person name="Vrbovska V."/>
            <person name="Kovarovic V."/>
            <person name="Bartak M."/>
            <person name="Svec P."/>
            <person name="Pantucek R."/>
        </authorList>
    </citation>
    <scope>NUCLEOTIDE SEQUENCE [LARGE SCALE GENOMIC DNA]</scope>
    <source>
        <strain evidence="5 6">CCM 8695</strain>
    </source>
</reference>
<keyword evidence="2" id="KW-0229">DNA integration</keyword>
<comment type="similarity">
    <text evidence="1">Belongs to the 'phage' integrase family.</text>
</comment>
<proteinExistence type="inferred from homology"/>
<dbReference type="InterPro" id="IPR050808">
    <property type="entry name" value="Phage_Integrase"/>
</dbReference>
<keyword evidence="6" id="KW-1185">Reference proteome</keyword>
<feature type="domain" description="Tyr recombinase" evidence="4">
    <location>
        <begin position="249"/>
        <end position="422"/>
    </location>
</feature>
<evidence type="ECO:0000313" key="5">
    <source>
        <dbReference type="EMBL" id="NHZ78028.1"/>
    </source>
</evidence>
<dbReference type="Pfam" id="PF00589">
    <property type="entry name" value="Phage_integrase"/>
    <property type="match status" value="1"/>
</dbReference>
<dbReference type="Proteomes" id="UP000621455">
    <property type="component" value="Unassembled WGS sequence"/>
</dbReference>
<sequence length="447" mass="49564">MKWDNFTAGRVKAFQCAEGKKQSIYWDGKTPGLGVRVTASGAKSYIFETSLNGKTLRITIGDVATYSIDDAQREAVAYKMQTNRGIDPRVVTAERIAGDAAKAVAIEANRLALAEIAALEHSKRELIARDVWDVYMAAPHPKWGDQHRADHAIAANPGGAAPKIGKKTTKPAPLAALLKLPLHSITAITVQEWLEEECATRPTFAHNSYRKFRTFIRWCAKHPQYSAVVRADCCLADEVKEIVPANKTKDGDSLQREQLAGWFAAVRQLSNPIISAYLQGLLITGARRNELAMLQWADVEWNPNWSSITIRDKVDGKRTIPLPPYLMRLFAALPRTNKWVFSSPTSASEHITEPRIAHTQALKLAGLPHVSLHGLRRSFGTLAEWVEVPSGVVAQIQGHKPSALAEKHYRRRPLDLLRMWHVKIEEWMLGQAGIALTPAVPLLKAVA</sequence>
<organism evidence="5 6">
    <name type="scientific">Massilia frigida</name>
    <dbReference type="NCBI Taxonomy" id="2609281"/>
    <lineage>
        <taxon>Bacteria</taxon>
        <taxon>Pseudomonadati</taxon>
        <taxon>Pseudomonadota</taxon>
        <taxon>Betaproteobacteria</taxon>
        <taxon>Burkholderiales</taxon>
        <taxon>Oxalobacteraceae</taxon>
        <taxon>Telluria group</taxon>
        <taxon>Massilia</taxon>
    </lineage>
</organism>
<comment type="caution">
    <text evidence="5">The sequence shown here is derived from an EMBL/GenBank/DDBJ whole genome shotgun (WGS) entry which is preliminary data.</text>
</comment>
<dbReference type="SUPFAM" id="SSF56349">
    <property type="entry name" value="DNA breaking-rejoining enzymes"/>
    <property type="match status" value="1"/>
</dbReference>
<dbReference type="Pfam" id="PF13356">
    <property type="entry name" value="Arm-DNA-bind_3"/>
    <property type="match status" value="1"/>
</dbReference>
<evidence type="ECO:0000259" key="4">
    <source>
        <dbReference type="PROSITE" id="PS51898"/>
    </source>
</evidence>
<dbReference type="InterPro" id="IPR011010">
    <property type="entry name" value="DNA_brk_join_enz"/>
</dbReference>
<dbReference type="PROSITE" id="PS51898">
    <property type="entry name" value="TYR_RECOMBINASE"/>
    <property type="match status" value="1"/>
</dbReference>